<evidence type="ECO:0000256" key="8">
    <source>
        <dbReference type="RuleBase" id="RU361157"/>
    </source>
</evidence>
<organism evidence="10 11">
    <name type="scientific">Paenibacillus oryzae</name>
    <dbReference type="NCBI Taxonomy" id="1844972"/>
    <lineage>
        <taxon>Bacteria</taxon>
        <taxon>Bacillati</taxon>
        <taxon>Bacillota</taxon>
        <taxon>Bacilli</taxon>
        <taxon>Bacillales</taxon>
        <taxon>Paenibacillaceae</taxon>
        <taxon>Paenibacillus</taxon>
    </lineage>
</organism>
<dbReference type="InterPro" id="IPR013525">
    <property type="entry name" value="ABC2_TM"/>
</dbReference>
<keyword evidence="6 8" id="KW-1133">Transmembrane helix</keyword>
<keyword evidence="4 8" id="KW-1003">Cell membrane</keyword>
<evidence type="ECO:0000256" key="3">
    <source>
        <dbReference type="ARBA" id="ARBA00022448"/>
    </source>
</evidence>
<accession>A0A1A5YFD1</accession>
<comment type="subcellular location">
    <subcellularLocation>
        <location evidence="1 8">Cell membrane</location>
        <topology evidence="1 8">Multi-pass membrane protein</topology>
    </subcellularLocation>
</comment>
<comment type="similarity">
    <text evidence="2 8">Belongs to the ABC-2 integral membrane protein family.</text>
</comment>
<dbReference type="PROSITE" id="PS51012">
    <property type="entry name" value="ABC_TM2"/>
    <property type="match status" value="1"/>
</dbReference>
<feature type="transmembrane region" description="Helical" evidence="8">
    <location>
        <begin position="172"/>
        <end position="191"/>
    </location>
</feature>
<evidence type="ECO:0000256" key="2">
    <source>
        <dbReference type="ARBA" id="ARBA00007783"/>
    </source>
</evidence>
<reference evidence="10 11" key="1">
    <citation type="submission" date="2016-05" db="EMBL/GenBank/DDBJ databases">
        <title>Paenibacillus oryzae. sp. nov., isolated from the rice root.</title>
        <authorList>
            <person name="Zhang J."/>
            <person name="Zhang X."/>
        </authorList>
    </citation>
    <scope>NUCLEOTIDE SEQUENCE [LARGE SCALE GENOMIC DNA]</scope>
    <source>
        <strain evidence="10 11">1DrF-4</strain>
    </source>
</reference>
<dbReference type="GO" id="GO:0005886">
    <property type="term" value="C:plasma membrane"/>
    <property type="evidence" value="ECO:0007669"/>
    <property type="project" value="UniProtKB-SubCell"/>
</dbReference>
<sequence>MGILQLFKDLLKNDIKNRYTGSILGLAWSIIHPLSSLLIYYFVFSVILKMKIGNEYADVSFTFWLMAGILPWFLFSEALSRSTNIVLDNSSIIKKMVFPAQILPFVMFSSALINHLITVILFIIGLYTFNPSAVNMNLLLFPVYLVPLFLLTTGLSMITASLNVFLRDIGQFIGILINVWFYMTPIIYPISAVPEEFREVLVWNPMYSIIEGYRMLFFKAELVDINSLLYTSLISVILFALGYALFSKLKKSFADVL</sequence>
<evidence type="ECO:0000313" key="11">
    <source>
        <dbReference type="Proteomes" id="UP000092024"/>
    </source>
</evidence>
<feature type="transmembrane region" description="Helical" evidence="8">
    <location>
        <begin position="96"/>
        <end position="129"/>
    </location>
</feature>
<evidence type="ECO:0000256" key="6">
    <source>
        <dbReference type="ARBA" id="ARBA00022989"/>
    </source>
</evidence>
<dbReference type="Proteomes" id="UP000092024">
    <property type="component" value="Unassembled WGS sequence"/>
</dbReference>
<dbReference type="Pfam" id="PF01061">
    <property type="entry name" value="ABC2_membrane"/>
    <property type="match status" value="1"/>
</dbReference>
<dbReference type="PANTHER" id="PTHR30413:SF10">
    <property type="entry name" value="CAPSULE POLYSACCHARIDE EXPORT INNER-MEMBRANE PROTEIN CTRC"/>
    <property type="match status" value="1"/>
</dbReference>
<dbReference type="EMBL" id="LYPA01000065">
    <property type="protein sequence ID" value="OBR64336.1"/>
    <property type="molecule type" value="Genomic_DNA"/>
</dbReference>
<feature type="domain" description="ABC transmembrane type-2" evidence="9">
    <location>
        <begin position="24"/>
        <end position="249"/>
    </location>
</feature>
<comment type="caution">
    <text evidence="10">The sequence shown here is derived from an EMBL/GenBank/DDBJ whole genome shotgun (WGS) entry which is preliminary data.</text>
</comment>
<keyword evidence="3 8" id="KW-0813">Transport</keyword>
<keyword evidence="7 8" id="KW-0472">Membrane</keyword>
<dbReference type="AlphaFoldDB" id="A0A1A5YFD1"/>
<gene>
    <name evidence="10" type="ORF">A7K91_12535</name>
</gene>
<evidence type="ECO:0000256" key="1">
    <source>
        <dbReference type="ARBA" id="ARBA00004651"/>
    </source>
</evidence>
<name>A0A1A5YFD1_9BACL</name>
<protein>
    <recommendedName>
        <fullName evidence="8">Transport permease protein</fullName>
    </recommendedName>
</protein>
<evidence type="ECO:0000256" key="4">
    <source>
        <dbReference type="ARBA" id="ARBA00022475"/>
    </source>
</evidence>
<dbReference type="GO" id="GO:0140359">
    <property type="term" value="F:ABC-type transporter activity"/>
    <property type="evidence" value="ECO:0007669"/>
    <property type="project" value="InterPro"/>
</dbReference>
<feature type="transmembrane region" description="Helical" evidence="8">
    <location>
        <begin position="227"/>
        <end position="246"/>
    </location>
</feature>
<keyword evidence="11" id="KW-1185">Reference proteome</keyword>
<evidence type="ECO:0000256" key="5">
    <source>
        <dbReference type="ARBA" id="ARBA00022692"/>
    </source>
</evidence>
<feature type="transmembrane region" description="Helical" evidence="8">
    <location>
        <begin position="141"/>
        <end position="165"/>
    </location>
</feature>
<evidence type="ECO:0000259" key="9">
    <source>
        <dbReference type="PROSITE" id="PS51012"/>
    </source>
</evidence>
<evidence type="ECO:0000256" key="7">
    <source>
        <dbReference type="ARBA" id="ARBA00023136"/>
    </source>
</evidence>
<keyword evidence="5 8" id="KW-0812">Transmembrane</keyword>
<feature type="transmembrane region" description="Helical" evidence="8">
    <location>
        <begin position="56"/>
        <end position="75"/>
    </location>
</feature>
<dbReference type="STRING" id="1844972.A7K91_12535"/>
<proteinExistence type="inferred from homology"/>
<dbReference type="InterPro" id="IPR047817">
    <property type="entry name" value="ABC2_TM_bact-type"/>
</dbReference>
<dbReference type="PANTHER" id="PTHR30413">
    <property type="entry name" value="INNER MEMBRANE TRANSPORT PERMEASE"/>
    <property type="match status" value="1"/>
</dbReference>
<evidence type="ECO:0000313" key="10">
    <source>
        <dbReference type="EMBL" id="OBR64336.1"/>
    </source>
</evidence>
<dbReference type="GO" id="GO:0015920">
    <property type="term" value="P:lipopolysaccharide transport"/>
    <property type="evidence" value="ECO:0007669"/>
    <property type="project" value="TreeGrafter"/>
</dbReference>
<feature type="transmembrane region" description="Helical" evidence="8">
    <location>
        <begin position="21"/>
        <end position="44"/>
    </location>
</feature>